<feature type="compositionally biased region" description="Pro residues" evidence="1">
    <location>
        <begin position="608"/>
        <end position="692"/>
    </location>
</feature>
<dbReference type="InterPro" id="IPR010473">
    <property type="entry name" value="GTPase-bd"/>
</dbReference>
<dbReference type="Pfam" id="PF06367">
    <property type="entry name" value="Drf_FH3"/>
    <property type="match status" value="1"/>
</dbReference>
<accession>A0AAU9WUJ2</accession>
<dbReference type="SMART" id="SM01140">
    <property type="entry name" value="Drf_GBD"/>
    <property type="match status" value="1"/>
</dbReference>
<feature type="region of interest" description="Disordered" evidence="1">
    <location>
        <begin position="1140"/>
        <end position="1171"/>
    </location>
</feature>
<feature type="compositionally biased region" description="Polar residues" evidence="1">
    <location>
        <begin position="1357"/>
        <end position="1386"/>
    </location>
</feature>
<name>A0AAU9WUJ2_9CNID</name>
<dbReference type="Proteomes" id="UP001159428">
    <property type="component" value="Unassembled WGS sequence"/>
</dbReference>
<feature type="region of interest" description="Disordered" evidence="1">
    <location>
        <begin position="1209"/>
        <end position="1306"/>
    </location>
</feature>
<feature type="compositionally biased region" description="Polar residues" evidence="1">
    <location>
        <begin position="1456"/>
        <end position="1474"/>
    </location>
</feature>
<comment type="caution">
    <text evidence="4">The sequence shown here is derived from an EMBL/GenBank/DDBJ whole genome shotgun (WGS) entry which is preliminary data.</text>
</comment>
<dbReference type="Gene3D" id="1.20.58.2220">
    <property type="entry name" value="Formin, FH2 domain"/>
    <property type="match status" value="1"/>
</dbReference>
<evidence type="ECO:0000313" key="5">
    <source>
        <dbReference type="Proteomes" id="UP001159428"/>
    </source>
</evidence>
<sequence>MATVSVAHRWSVVRQKFSSVTEGKQVENLTISSDVSAELCIRLLSSSCLQNFSGLRAKIQTSSAEWITEFLSRGGLEILFQALKRLSKGEKMAFMEACMQLECVNCIKAVMNSKRGLDSMIRNKTLVRNLAKALDTNNTMIKKQVFELLSALCLYSNQGHKLAIDALENYKLTKGQRYRFSLIINELKNAEVMPYMTTCLAFINTILIATEDFEERVRLRNEFAGLGLLDILSNLRHNDDEELLVQLDVFEEQRLEDEDDLNSPEGVNLTSHLDVFHALFRKVSNKPQGVNLLSILQNLLLIEDDSPVSDSVWEVIEKLVKRAVNIDSRNRAESILEEGERQFTSLQHGGSSREGNNTRSGSPDENLTHRMSVAQQSSEDVRSACVRSVSVDDPSSTSVVANGIHEEIQASTQANLEEACPMTFEDEEAAPASVKILEGIIQNNKKKEGRSSSPELMLDLESVVNELGLNNPPAPPPPPPLPGQSNGEDIQIVMNHVETTESAPSLPGKDESFSYGKSVTPPSVGASAIPPPPPPPPVIGRGEIPPPLLPGMNGVPLPPPLPGKVGVPPPPPLGTGVVPPPPPLPGVGGIPPPPPLLGMGGVPPPPPLPGMAGVPPPPPLPGMGGVPPPPPLPGMGGVPPPPALPGMGGVPPPPPLPGMGGAPPPPPLPGMGGVPPPPPPPGAGGVPPPPPLGGFGVTRVYQQPVHRSVSCPLVPPVKPKSKMRSLAWQKLPPHVIQRSKTCVWARVMALEVIQPDFHLEEEWFCQKKTGGAKKTETKKKEPSEITLLDPKRSLNVNIFMKQFKKSNEEIVGLIQNGNSKAFDVDVLKSFIKLLPDNTEREMLKGFSGDKTQLGSAEKFLLALVSIPGYNLRLEAMLQKEEFQITVETIEPSLESLKGAIQDILNSEILPEVLQLILIIGNFLNSGGYAGNAVAFKINSLLKIVDTRANKPRMTLMNFLVHVAEEKREKVLKFTEDMKHLDKAVKLSVDNLTGEVVGLKNKLKSLEKDMKSGPKDICTQFSEFIEGALEKAKQLEEGITEIHSLTKQLAMYFCEDEGKLKLQELLSLFKTFGDQLNKAKKDNEQFRIQEEKRKAREKKKAEEAARNAEAGGKVKTKPRPIDEEQEGCIVDRLLSDIRKGFPLRKHSRGTSSGRNKSASPTRPKRSRDEGGDDVFVILEETEEDEKQATTQGVLDKIVVTADKNELKKDKLENKEEVSNHRVSNPAYEIEVSEAGVKGISKPHERENRDVSEMKKRKSSKDVSATQIEEELDKESKRIKSFGDSFERKKAGKTTAGKNGELPALNGVCEDISSDETPAKIPNDTKPQLVTVREGCSLTAPKQKVVFSKESQDDAALNDTVSNSEISGPQENLAKQNFRSDSQVSDVSTLDKEIKRGVLQSKSTPEQDYNEKTVVNSTKRLEDEKELSLNSSNISKENDTRKAKREFAGEIIPPVKNKTLSKNGGNSQSAGQSESGKQSRDDSPKVLNLPQNRDLGSRNRTEEKRKNERYGESEGKKQTEFKDKHEPVVLPSVTVEQDNSLNDGDDETPKTLNEPSGNKRGHSTEGTEKRRRLSEADLNLRPLSPVMEDEESDKQLLNPSAGRSAKVKKSKSFVARGFSKMFGSKRKYKVDKELRENSFSSECESQTTQAEFDQSENHGGAKENKKKKKRKGEENHGGEKISDGQSTDEGKNKHSSRKFGGLFSRGKKKEMHSHSKENK</sequence>
<reference evidence="4 5" key="1">
    <citation type="submission" date="2022-05" db="EMBL/GenBank/DDBJ databases">
        <authorList>
            <consortium name="Genoscope - CEA"/>
            <person name="William W."/>
        </authorList>
    </citation>
    <scope>NUCLEOTIDE SEQUENCE [LARGE SCALE GENOMIC DNA]</scope>
</reference>
<evidence type="ECO:0000259" key="2">
    <source>
        <dbReference type="PROSITE" id="PS51232"/>
    </source>
</evidence>
<dbReference type="EMBL" id="CALNXJ010000021">
    <property type="protein sequence ID" value="CAH3125907.1"/>
    <property type="molecule type" value="Genomic_DNA"/>
</dbReference>
<feature type="compositionally biased region" description="Polar residues" evidence="1">
    <location>
        <begin position="1148"/>
        <end position="1159"/>
    </location>
</feature>
<dbReference type="Pfam" id="PF06371">
    <property type="entry name" value="Drf_GBD"/>
    <property type="match status" value="1"/>
</dbReference>
<dbReference type="Pfam" id="PF06346">
    <property type="entry name" value="Drf_FH1"/>
    <property type="match status" value="1"/>
</dbReference>
<feature type="compositionally biased region" description="Basic and acidic residues" evidence="1">
    <location>
        <begin position="1434"/>
        <end position="1446"/>
    </location>
</feature>
<feature type="compositionally biased region" description="Polar residues" evidence="1">
    <location>
        <begin position="342"/>
        <end position="365"/>
    </location>
</feature>
<dbReference type="PROSITE" id="PS51232">
    <property type="entry name" value="GBD_FH3"/>
    <property type="match status" value="1"/>
</dbReference>
<feature type="compositionally biased region" description="Polar residues" evidence="1">
    <location>
        <begin position="1398"/>
        <end position="1416"/>
    </location>
</feature>
<proteinExistence type="predicted"/>
<feature type="region of interest" description="Disordered" evidence="1">
    <location>
        <begin position="608"/>
        <end position="693"/>
    </location>
</feature>
<keyword evidence="5" id="KW-1185">Reference proteome</keyword>
<feature type="compositionally biased region" description="Basic and acidic residues" evidence="1">
    <location>
        <begin position="1669"/>
        <end position="1690"/>
    </location>
</feature>
<dbReference type="GO" id="GO:0003779">
    <property type="term" value="F:actin binding"/>
    <property type="evidence" value="ECO:0007669"/>
    <property type="project" value="InterPro"/>
</dbReference>
<dbReference type="InterPro" id="IPR011989">
    <property type="entry name" value="ARM-like"/>
</dbReference>
<dbReference type="Pfam" id="PF02181">
    <property type="entry name" value="FH2"/>
    <property type="match status" value="1"/>
</dbReference>
<evidence type="ECO:0000313" key="4">
    <source>
        <dbReference type="EMBL" id="CAH3125907.1"/>
    </source>
</evidence>
<dbReference type="SUPFAM" id="SSF101447">
    <property type="entry name" value="Formin homology 2 domain (FH2 domain)"/>
    <property type="match status" value="1"/>
</dbReference>
<dbReference type="GO" id="GO:0030036">
    <property type="term" value="P:actin cytoskeleton organization"/>
    <property type="evidence" value="ECO:0007669"/>
    <property type="project" value="InterPro"/>
</dbReference>
<dbReference type="SMART" id="SM00498">
    <property type="entry name" value="FH2"/>
    <property type="match status" value="1"/>
</dbReference>
<dbReference type="PANTHER" id="PTHR46345">
    <property type="entry name" value="INVERTED FORMIN-2"/>
    <property type="match status" value="1"/>
</dbReference>
<feature type="region of interest" description="Disordered" evidence="1">
    <location>
        <begin position="339"/>
        <end position="366"/>
    </location>
</feature>
<dbReference type="GO" id="GO:0031267">
    <property type="term" value="F:small GTPase binding"/>
    <property type="evidence" value="ECO:0007669"/>
    <property type="project" value="InterPro"/>
</dbReference>
<feature type="domain" description="FH2" evidence="3">
    <location>
        <begin position="713"/>
        <end position="1101"/>
    </location>
</feature>
<dbReference type="InterPro" id="IPR010472">
    <property type="entry name" value="FH3_dom"/>
</dbReference>
<dbReference type="PROSITE" id="PS51444">
    <property type="entry name" value="FH2"/>
    <property type="match status" value="1"/>
</dbReference>
<organism evidence="4 5">
    <name type="scientific">Pocillopora meandrina</name>
    <dbReference type="NCBI Taxonomy" id="46732"/>
    <lineage>
        <taxon>Eukaryota</taxon>
        <taxon>Metazoa</taxon>
        <taxon>Cnidaria</taxon>
        <taxon>Anthozoa</taxon>
        <taxon>Hexacorallia</taxon>
        <taxon>Scleractinia</taxon>
        <taxon>Astrocoeniina</taxon>
        <taxon>Pocilloporidae</taxon>
        <taxon>Pocillopora</taxon>
    </lineage>
</organism>
<evidence type="ECO:0000259" key="3">
    <source>
        <dbReference type="PROSITE" id="PS51444"/>
    </source>
</evidence>
<feature type="compositionally biased region" description="Pro residues" evidence="1">
    <location>
        <begin position="472"/>
        <end position="482"/>
    </location>
</feature>
<feature type="compositionally biased region" description="Basic and acidic residues" evidence="1">
    <location>
        <begin position="1209"/>
        <end position="1218"/>
    </location>
</feature>
<dbReference type="InterPro" id="IPR016024">
    <property type="entry name" value="ARM-type_fold"/>
</dbReference>
<feature type="region of interest" description="Disordered" evidence="1">
    <location>
        <begin position="466"/>
        <end position="486"/>
    </location>
</feature>
<dbReference type="InterPro" id="IPR014768">
    <property type="entry name" value="GBD/FH3_dom"/>
</dbReference>
<gene>
    <name evidence="4" type="ORF">PMEA_00012329</name>
</gene>
<dbReference type="SMART" id="SM01139">
    <property type="entry name" value="Drf_FH3"/>
    <property type="match status" value="1"/>
</dbReference>
<dbReference type="InterPro" id="IPR042201">
    <property type="entry name" value="FH2_Formin_sf"/>
</dbReference>
<dbReference type="Gene3D" id="1.10.238.150">
    <property type="entry name" value="Formin, FH3 diaphanous domain"/>
    <property type="match status" value="1"/>
</dbReference>
<dbReference type="SUPFAM" id="SSF48371">
    <property type="entry name" value="ARM repeat"/>
    <property type="match status" value="1"/>
</dbReference>
<protein>
    <recommendedName>
        <fullName evidence="6">Inverted formin-2</fullName>
    </recommendedName>
</protein>
<dbReference type="PANTHER" id="PTHR46345:SF5">
    <property type="entry name" value="INVERTED FORMIN-2"/>
    <property type="match status" value="1"/>
</dbReference>
<feature type="domain" description="GBD/FH3" evidence="2">
    <location>
        <begin position="1"/>
        <end position="331"/>
    </location>
</feature>
<feature type="compositionally biased region" description="Basic and acidic residues" evidence="1">
    <location>
        <begin position="1082"/>
        <end position="1105"/>
    </location>
</feature>
<feature type="compositionally biased region" description="Polar residues" evidence="1">
    <location>
        <begin position="1635"/>
        <end position="1650"/>
    </location>
</feature>
<evidence type="ECO:0008006" key="6">
    <source>
        <dbReference type="Google" id="ProtNLM"/>
    </source>
</evidence>
<feature type="compositionally biased region" description="Basic and acidic residues" evidence="1">
    <location>
        <begin position="1240"/>
        <end position="1252"/>
    </location>
</feature>
<dbReference type="InterPro" id="IPR015425">
    <property type="entry name" value="FH2_Formin"/>
</dbReference>
<evidence type="ECO:0000256" key="1">
    <source>
        <dbReference type="SAM" id="MobiDB-lite"/>
    </source>
</evidence>
<dbReference type="Gene3D" id="1.25.10.10">
    <property type="entry name" value="Leucine-rich Repeat Variant"/>
    <property type="match status" value="1"/>
</dbReference>
<feature type="compositionally biased region" description="Basic and acidic residues" evidence="1">
    <location>
        <begin position="1493"/>
        <end position="1525"/>
    </location>
</feature>
<feature type="region of interest" description="Disordered" evidence="1">
    <location>
        <begin position="1347"/>
        <end position="1717"/>
    </location>
</feature>
<feature type="region of interest" description="Disordered" evidence="1">
    <location>
        <begin position="1082"/>
        <end position="1121"/>
    </location>
</feature>